<dbReference type="OrthoDB" id="953853at2"/>
<keyword evidence="3" id="KW-1185">Reference proteome</keyword>
<dbReference type="AlphaFoldDB" id="A0A2T1HQ12"/>
<dbReference type="SUPFAM" id="SSF54427">
    <property type="entry name" value="NTF2-like"/>
    <property type="match status" value="1"/>
</dbReference>
<organism evidence="2 3">
    <name type="scientific">Alsobacter soli</name>
    <dbReference type="NCBI Taxonomy" id="2109933"/>
    <lineage>
        <taxon>Bacteria</taxon>
        <taxon>Pseudomonadati</taxon>
        <taxon>Pseudomonadota</taxon>
        <taxon>Alphaproteobacteria</taxon>
        <taxon>Hyphomicrobiales</taxon>
        <taxon>Alsobacteraceae</taxon>
        <taxon>Alsobacter</taxon>
    </lineage>
</organism>
<sequence>MPIDQGALSRLNENWFAAFDARDERRLAALYVEDGVIVPTNSEIRHGRPSIGDFWASFAAHATAVTITCDDRRELGAGFVQEVGRYTFRMQDNHRLVSGKYLFVCALRGGDYRIVTHMWNRHLWD</sequence>
<accession>A0A2T1HQ12</accession>
<protein>
    <recommendedName>
        <fullName evidence="1">DUF4440 domain-containing protein</fullName>
    </recommendedName>
</protein>
<dbReference type="NCBIfam" id="TIGR02246">
    <property type="entry name" value="SgcJ/EcaC family oxidoreductase"/>
    <property type="match status" value="1"/>
</dbReference>
<reference evidence="3" key="1">
    <citation type="submission" date="2018-03" db="EMBL/GenBank/DDBJ databases">
        <authorList>
            <person name="Sun L."/>
            <person name="Liu H."/>
            <person name="Chen W."/>
            <person name="Huang K."/>
            <person name="Liu W."/>
            <person name="Gao X."/>
        </authorList>
    </citation>
    <scope>NUCLEOTIDE SEQUENCE [LARGE SCALE GENOMIC DNA]</scope>
    <source>
        <strain evidence="3">SH9</strain>
    </source>
</reference>
<name>A0A2T1HQ12_9HYPH</name>
<gene>
    <name evidence="2" type="ORF">SLNSH_17530</name>
</gene>
<dbReference type="InterPro" id="IPR027843">
    <property type="entry name" value="DUF4440"/>
</dbReference>
<evidence type="ECO:0000313" key="3">
    <source>
        <dbReference type="Proteomes" id="UP000239772"/>
    </source>
</evidence>
<dbReference type="Proteomes" id="UP000239772">
    <property type="component" value="Unassembled WGS sequence"/>
</dbReference>
<evidence type="ECO:0000313" key="2">
    <source>
        <dbReference type="EMBL" id="PSC03744.1"/>
    </source>
</evidence>
<comment type="caution">
    <text evidence="2">The sequence shown here is derived from an EMBL/GenBank/DDBJ whole genome shotgun (WGS) entry which is preliminary data.</text>
</comment>
<dbReference type="Gene3D" id="3.10.450.50">
    <property type="match status" value="1"/>
</dbReference>
<evidence type="ECO:0000259" key="1">
    <source>
        <dbReference type="Pfam" id="PF14534"/>
    </source>
</evidence>
<dbReference type="EMBL" id="PVZS01000021">
    <property type="protein sequence ID" value="PSC03744.1"/>
    <property type="molecule type" value="Genomic_DNA"/>
</dbReference>
<dbReference type="InterPro" id="IPR011944">
    <property type="entry name" value="Steroid_delta5-4_isomerase"/>
</dbReference>
<dbReference type="Pfam" id="PF14534">
    <property type="entry name" value="DUF4440"/>
    <property type="match status" value="1"/>
</dbReference>
<feature type="domain" description="DUF4440" evidence="1">
    <location>
        <begin position="10"/>
        <end position="114"/>
    </location>
</feature>
<proteinExistence type="predicted"/>
<dbReference type="RefSeq" id="WP_106338313.1">
    <property type="nucleotide sequence ID" value="NZ_PVZS01000021.1"/>
</dbReference>
<dbReference type="InterPro" id="IPR032710">
    <property type="entry name" value="NTF2-like_dom_sf"/>
</dbReference>